<reference evidence="1" key="1">
    <citation type="submission" date="2023-04" db="EMBL/GenBank/DDBJ databases">
        <title>Draft Genome sequencing of Naganishia species isolated from polar environments using Oxford Nanopore Technology.</title>
        <authorList>
            <person name="Leo P."/>
            <person name="Venkateswaran K."/>
        </authorList>
    </citation>
    <scope>NUCLEOTIDE SEQUENCE</scope>
    <source>
        <strain evidence="1">MNA-CCFEE 5261</strain>
    </source>
</reference>
<evidence type="ECO:0000313" key="1">
    <source>
        <dbReference type="EMBL" id="KAJ9099640.1"/>
    </source>
</evidence>
<gene>
    <name evidence="1" type="ORF">QFC19_005879</name>
</gene>
<proteinExistence type="predicted"/>
<sequence length="537" mass="60760">MSFHGIEYSPEMVANATTVADDGMPSIFNFPGGNPMLFYIAPDEPLRNEYVHKITNYGGVIADTEPRPSNQIILLSSYHLGHRLAYKFLFVDDSIEQGAVQNLDNYRFGYEGEADDATNHAYEAIKAVGSSPGRTVRNGRITHRFNKVKDDYILKQVRMHPKYRNSHKFFDDLANHPQLEGHTGNSIRSRFRTHLEPKLDWVYKTASDGSLIKDEHGQLIRDTLDNLPKTLKNRFTAEEDYELCQAIVDFNRARFFGAADEHGIVRDETGKPKEFDLYGQLTVPISFFSTLAKTNPMHTPNSWRDRYRKFVSRYGAKKYIDYYDKVTASGGVPEPIKGDSPSTAKAIKQLIGLNYRKDTQSALDEEISQLKSSNIDLAIIAQSQIAPEPLVKFIDRGATLESLISNAFFQVPQEEVEPRITEILESCSQDDISVLIEKLKATGFEPNFTAHIVMATNGDVAKMQEYVHEFLQRMNTQAIADPYELAQISRNGIWTPETDAMLCSGNPADIKRLQQTHDHDEIKRRGNFLKLIGVSVP</sequence>
<accession>A0ACC2VJP6</accession>
<keyword evidence="2" id="KW-1185">Reference proteome</keyword>
<protein>
    <submittedName>
        <fullName evidence="1">Uncharacterized protein</fullName>
    </submittedName>
</protein>
<evidence type="ECO:0000313" key="2">
    <source>
        <dbReference type="Proteomes" id="UP001241377"/>
    </source>
</evidence>
<name>A0ACC2VJP6_9TREE</name>
<dbReference type="Proteomes" id="UP001241377">
    <property type="component" value="Unassembled WGS sequence"/>
</dbReference>
<organism evidence="1 2">
    <name type="scientific">Naganishia cerealis</name>
    <dbReference type="NCBI Taxonomy" id="610337"/>
    <lineage>
        <taxon>Eukaryota</taxon>
        <taxon>Fungi</taxon>
        <taxon>Dikarya</taxon>
        <taxon>Basidiomycota</taxon>
        <taxon>Agaricomycotina</taxon>
        <taxon>Tremellomycetes</taxon>
        <taxon>Filobasidiales</taxon>
        <taxon>Filobasidiaceae</taxon>
        <taxon>Naganishia</taxon>
    </lineage>
</organism>
<comment type="caution">
    <text evidence="1">The sequence shown here is derived from an EMBL/GenBank/DDBJ whole genome shotgun (WGS) entry which is preliminary data.</text>
</comment>
<dbReference type="EMBL" id="JASBWR010000068">
    <property type="protein sequence ID" value="KAJ9099640.1"/>
    <property type="molecule type" value="Genomic_DNA"/>
</dbReference>